<reference evidence="2 3" key="1">
    <citation type="submission" date="2019-05" db="EMBL/GenBank/DDBJ databases">
        <title>Another draft genome of Portunus trituberculatus and its Hox gene families provides insights of decapod evolution.</title>
        <authorList>
            <person name="Jeong J.-H."/>
            <person name="Song I."/>
            <person name="Kim S."/>
            <person name="Choi T."/>
            <person name="Kim D."/>
            <person name="Ryu S."/>
            <person name="Kim W."/>
        </authorList>
    </citation>
    <scope>NUCLEOTIDE SEQUENCE [LARGE SCALE GENOMIC DNA]</scope>
    <source>
        <tissue evidence="2">Muscle</tissue>
    </source>
</reference>
<feature type="compositionally biased region" description="Basic and acidic residues" evidence="1">
    <location>
        <begin position="63"/>
        <end position="76"/>
    </location>
</feature>
<comment type="caution">
    <text evidence="2">The sequence shown here is derived from an EMBL/GenBank/DDBJ whole genome shotgun (WGS) entry which is preliminary data.</text>
</comment>
<evidence type="ECO:0000313" key="2">
    <source>
        <dbReference type="EMBL" id="MPC11427.1"/>
    </source>
</evidence>
<keyword evidence="3" id="KW-1185">Reference proteome</keyword>
<organism evidence="2 3">
    <name type="scientific">Portunus trituberculatus</name>
    <name type="common">Swimming crab</name>
    <name type="synonym">Neptunus trituberculatus</name>
    <dbReference type="NCBI Taxonomy" id="210409"/>
    <lineage>
        <taxon>Eukaryota</taxon>
        <taxon>Metazoa</taxon>
        <taxon>Ecdysozoa</taxon>
        <taxon>Arthropoda</taxon>
        <taxon>Crustacea</taxon>
        <taxon>Multicrustacea</taxon>
        <taxon>Malacostraca</taxon>
        <taxon>Eumalacostraca</taxon>
        <taxon>Eucarida</taxon>
        <taxon>Decapoda</taxon>
        <taxon>Pleocyemata</taxon>
        <taxon>Brachyura</taxon>
        <taxon>Eubrachyura</taxon>
        <taxon>Portunoidea</taxon>
        <taxon>Portunidae</taxon>
        <taxon>Portuninae</taxon>
        <taxon>Portunus</taxon>
    </lineage>
</organism>
<protein>
    <submittedName>
        <fullName evidence="2">Uncharacterized protein</fullName>
    </submittedName>
</protein>
<accession>A0A5B7CNY0</accession>
<feature type="region of interest" description="Disordered" evidence="1">
    <location>
        <begin position="28"/>
        <end position="76"/>
    </location>
</feature>
<dbReference type="Proteomes" id="UP000324222">
    <property type="component" value="Unassembled WGS sequence"/>
</dbReference>
<evidence type="ECO:0000313" key="3">
    <source>
        <dbReference type="Proteomes" id="UP000324222"/>
    </source>
</evidence>
<sequence>MRLSTEEVKCVCVGVDEDDSEVDACDEERGFGKYDSHGNGGGNQRKRKIESEIHGRIGQAGTKKHDEWTVHKSHEG</sequence>
<gene>
    <name evidence="2" type="ORF">E2C01_004094</name>
</gene>
<name>A0A5B7CNY0_PORTR</name>
<dbReference type="AlphaFoldDB" id="A0A5B7CNY0"/>
<proteinExistence type="predicted"/>
<evidence type="ECO:0000256" key="1">
    <source>
        <dbReference type="SAM" id="MobiDB-lite"/>
    </source>
</evidence>
<dbReference type="EMBL" id="VSRR010000162">
    <property type="protein sequence ID" value="MPC11427.1"/>
    <property type="molecule type" value="Genomic_DNA"/>
</dbReference>